<reference evidence="4" key="1">
    <citation type="submission" date="2019-08" db="EMBL/GenBank/DDBJ databases">
        <authorList>
            <person name="Kucharzyk K."/>
            <person name="Murdoch R.W."/>
            <person name="Higgins S."/>
            <person name="Loffler F."/>
        </authorList>
    </citation>
    <scope>NUCLEOTIDE SEQUENCE</scope>
</reference>
<accession>A0A645E4S1</accession>
<dbReference type="GO" id="GO:0008233">
    <property type="term" value="F:peptidase activity"/>
    <property type="evidence" value="ECO:0007669"/>
    <property type="project" value="UniProtKB-KW"/>
</dbReference>
<dbReference type="EMBL" id="VSSQ01042046">
    <property type="protein sequence ID" value="MPM95572.1"/>
    <property type="molecule type" value="Genomic_DNA"/>
</dbReference>
<dbReference type="Pfam" id="PF00675">
    <property type="entry name" value="Peptidase_M16"/>
    <property type="match status" value="1"/>
</dbReference>
<comment type="caution">
    <text evidence="4">The sequence shown here is derived from an EMBL/GenBank/DDBJ whole genome shotgun (WGS) entry which is preliminary data.</text>
</comment>
<evidence type="ECO:0000259" key="2">
    <source>
        <dbReference type="Pfam" id="PF00675"/>
    </source>
</evidence>
<evidence type="ECO:0000313" key="4">
    <source>
        <dbReference type="EMBL" id="MPM95572.1"/>
    </source>
</evidence>
<dbReference type="PANTHER" id="PTHR11851">
    <property type="entry name" value="METALLOPROTEASE"/>
    <property type="match status" value="1"/>
</dbReference>
<dbReference type="GO" id="GO:0006508">
    <property type="term" value="P:proteolysis"/>
    <property type="evidence" value="ECO:0007669"/>
    <property type="project" value="UniProtKB-KW"/>
</dbReference>
<gene>
    <name evidence="4" type="ORF">SDC9_142727</name>
</gene>
<sequence>MEHAAFRHTKKRTSKRIANEFEALGAYSNAFTTKEITCFYVRAIKEHFSKTFEILADITLNTIFIEDEIEKEKLIIIEEIKSYEDDPEEYICDLADTLVFEGTTLAAPIVGTQTSVNNITFTDLKEFHDNYYATNNITISVAGNIPHNVIVALARKFFNSSTTNKQIINTCCCYNKKKELTVQKQIQQAHIVIGKLTKGIRSDERYPLAVLNLMFGDGMSSRLYQNIREKHGLSYSIYSSLQSYIDCGSIYIYAATEKNKDQKAIELIFEEMNKFITSKKPTEKELKRAKEQLKTATIIELESMSSRMQNLIKQEISLNKMETISEIIDNIEKVSLEDIEEISKEYFTTNDWSICTLIP</sequence>
<dbReference type="InterPro" id="IPR007863">
    <property type="entry name" value="Peptidase_M16_C"/>
</dbReference>
<feature type="domain" description="Peptidase M16 N-terminal" evidence="2">
    <location>
        <begin position="1"/>
        <end position="112"/>
    </location>
</feature>
<dbReference type="Gene3D" id="3.30.830.10">
    <property type="entry name" value="Metalloenzyme, LuxS/M16 peptidase-like"/>
    <property type="match status" value="2"/>
</dbReference>
<comment type="similarity">
    <text evidence="1">Belongs to the peptidase M16 family.</text>
</comment>
<keyword evidence="4" id="KW-0645">Protease</keyword>
<evidence type="ECO:0000259" key="3">
    <source>
        <dbReference type="Pfam" id="PF05193"/>
    </source>
</evidence>
<dbReference type="EC" id="3.4.24.-" evidence="4"/>
<dbReference type="InterPro" id="IPR050361">
    <property type="entry name" value="MPP/UQCRC_Complex"/>
</dbReference>
<protein>
    <submittedName>
        <fullName evidence="4">Putative zinc protease</fullName>
        <ecNumber evidence="4">3.4.24.-</ecNumber>
    </submittedName>
</protein>
<dbReference type="SUPFAM" id="SSF63411">
    <property type="entry name" value="LuxS/MPP-like metallohydrolase"/>
    <property type="match status" value="2"/>
</dbReference>
<dbReference type="Pfam" id="PF05193">
    <property type="entry name" value="Peptidase_M16_C"/>
    <property type="match status" value="1"/>
</dbReference>
<dbReference type="PANTHER" id="PTHR11851:SF49">
    <property type="entry name" value="MITOCHONDRIAL-PROCESSING PEPTIDASE SUBUNIT ALPHA"/>
    <property type="match status" value="1"/>
</dbReference>
<proteinExistence type="inferred from homology"/>
<dbReference type="InterPro" id="IPR011249">
    <property type="entry name" value="Metalloenz_LuxS/M16"/>
</dbReference>
<feature type="domain" description="Peptidase M16 C-terminal" evidence="3">
    <location>
        <begin position="118"/>
        <end position="293"/>
    </location>
</feature>
<dbReference type="GO" id="GO:0046872">
    <property type="term" value="F:metal ion binding"/>
    <property type="evidence" value="ECO:0007669"/>
    <property type="project" value="InterPro"/>
</dbReference>
<organism evidence="4">
    <name type="scientific">bioreactor metagenome</name>
    <dbReference type="NCBI Taxonomy" id="1076179"/>
    <lineage>
        <taxon>unclassified sequences</taxon>
        <taxon>metagenomes</taxon>
        <taxon>ecological metagenomes</taxon>
    </lineage>
</organism>
<dbReference type="InterPro" id="IPR011765">
    <property type="entry name" value="Pept_M16_N"/>
</dbReference>
<name>A0A645E4S1_9ZZZZ</name>
<dbReference type="AlphaFoldDB" id="A0A645E4S1"/>
<evidence type="ECO:0000256" key="1">
    <source>
        <dbReference type="ARBA" id="ARBA00007261"/>
    </source>
</evidence>
<keyword evidence="4" id="KW-0378">Hydrolase</keyword>